<sequence length="1439" mass="158443">MIGRGGRRYEGWAVLGGLGRRMSSGDKASPGLTIDRAAFLLLRVKKAFKKKKQQRKEKSIPTVECKTESRGARGPGGRPAPLLRSRTLPAIVAPGLSILQAQIDARYNAASTGLSVPESGTSTKRGSTVSHCTKLLTPRISFTDDTIERRVSDSGPTRESSKEHSTRSGRLSTSSIGGSQPLTRLARLLNQRPSFTPSDEIPRRLSWERRDCSATSSCLPRSSSIDSVAEWSVAGGVGTVSASNAVNAGSSYGLFADQPPPRRSPSPLLGSRSDRLSLVSPNIGRRVKGHRAVLELYSLQGMEFLEGFGKKKQQPNQQSNNISSVHINPLTAQSLNIHLHALFAAVEHGHLDKARTILESTDVDVNSVNSDGLSPLDVAVLSNNRPLAKMLVAFGAQEGNQFKSPESLGSHLASLLLEAEHRVQELGGSTSGSGGTTLLEPPSSHRSSFSSQHNNLTGCGGSAEDKQLALWERRARALRKMLLGFDQARPPDMPFLVAVDVTGTNSVTVRFQEPDSHDSPICTKFKVQWSIKEDFSVICGEREVLDMKQRECRIDDLIQGQKYYFRAAAGNLKGYSRFRNSTPAHVTPSSWRDIDGRVPRFAGRLEQLNTLFTDIKRPEYTQETPAVQRRNHKKKTTIKQLFSATSKFQKNLRRGVFLACLLYHEDKILVTNEDFLPVIEVDETYPSCIYNDFHWLMKVGCTWDDVKILRQNMEKSHSSSTNHFRIKLLQAAAQMQAALCIQDIGQLYHKPIRDVQGTLVFSTVNYVKSPKLISVLNSRWLPLSKVTKKVIIHEDSNVADILIASIQEQMTYHQVSSIKLSKGLYLGYLKMQSSVDLIQVVVPAKSPNVLPHCKIRDNPHVSAEEWDYLKRITRIHASDASVKDCEEKENVTNEAQGTEQQKLFVDLVAATARRLFNYMEISPEDSLLHRLYDAEVIDLTHDVSFLIAVPPAETACCVPGTREILLQRGDLLSLPIQVFEMVHLNTYQKDVINRYSRLSCILELDTAQAQYNHREAFSSLELSVAKDKLARLQDLQTQVNTVWKGARWLIDVITFARDRGSSQQTGSSQTVGISMKHLLSLDRNRSNSNSLKRSLLQLPPRDPKLVKSSPGRGSWPGPNMSNSSSNLLTTEFSKSEQQLPSGQYIRKGSNTSNVSAGSEPAKSTVPMSSPSNLSNATSAGSNNHLVPLQNTRLPPSKSEDTLILTKYKHSPRNRSATITSASASTSPLLSIKPMIYGGSLLSVSTAMTNTTSLLSVSNTNSDSLHSLSSDEYSTPNSSVCIKSGHTKSKPTKPTASVAATATGSLESQLEEEKDEATLMPAPLPGILQVYAAYETGLASGTSLKLHVTPRTTAREVVNLVVKQLNMAVVLKGQEGPIYTADELPNFCLVAVIGARERCLRDDFKLLQLQNPWKKGRLYVRQKQDVLAALEHSSKHTAYL</sequence>
<feature type="compositionally biased region" description="Polar residues" evidence="2">
    <location>
        <begin position="1291"/>
        <end position="1304"/>
    </location>
</feature>
<name>A0A9B7CYT8_BOMTE</name>
<feature type="compositionally biased region" description="Polar residues" evidence="2">
    <location>
        <begin position="1131"/>
        <end position="1141"/>
    </location>
</feature>
<evidence type="ECO:0000313" key="6">
    <source>
        <dbReference type="RefSeq" id="XP_020722034.1"/>
    </source>
</evidence>
<dbReference type="InterPro" id="IPR036770">
    <property type="entry name" value="Ankyrin_rpt-contain_sf"/>
</dbReference>
<evidence type="ECO:0000313" key="5">
    <source>
        <dbReference type="Proteomes" id="UP000835206"/>
    </source>
</evidence>
<dbReference type="PROSITE" id="PS50853">
    <property type="entry name" value="FN3"/>
    <property type="match status" value="1"/>
</dbReference>
<dbReference type="GO" id="GO:0000132">
    <property type="term" value="P:establishment of mitotic spindle orientation"/>
    <property type="evidence" value="ECO:0007669"/>
    <property type="project" value="TreeGrafter"/>
</dbReference>
<dbReference type="Gene3D" id="3.10.20.90">
    <property type="entry name" value="Phosphatidylinositol 3-kinase Catalytic Subunit, Chain A, domain 1"/>
    <property type="match status" value="1"/>
</dbReference>
<dbReference type="CDD" id="cd17117">
    <property type="entry name" value="RA_ANKFN1_like"/>
    <property type="match status" value="1"/>
</dbReference>
<dbReference type="InterPro" id="IPR003961">
    <property type="entry name" value="FN3_dom"/>
</dbReference>
<keyword evidence="5" id="KW-1185">Reference proteome</keyword>
<dbReference type="Pfam" id="PF00041">
    <property type="entry name" value="fn3"/>
    <property type="match status" value="1"/>
</dbReference>
<feature type="domain" description="Fibronectin type-III" evidence="4">
    <location>
        <begin position="490"/>
        <end position="590"/>
    </location>
</feature>
<feature type="repeat" description="ANK" evidence="1">
    <location>
        <begin position="371"/>
        <end position="397"/>
    </location>
</feature>
<dbReference type="GO" id="GO:0005819">
    <property type="term" value="C:spindle"/>
    <property type="evidence" value="ECO:0007669"/>
    <property type="project" value="TreeGrafter"/>
</dbReference>
<dbReference type="InterPro" id="IPR002110">
    <property type="entry name" value="Ankyrin_rpt"/>
</dbReference>
<feature type="compositionally biased region" description="Low complexity" evidence="2">
    <location>
        <begin position="1086"/>
        <end position="1098"/>
    </location>
</feature>
<evidence type="ECO:0000256" key="1">
    <source>
        <dbReference type="PROSITE-ProRule" id="PRU00023"/>
    </source>
</evidence>
<dbReference type="GO" id="GO:0061172">
    <property type="term" value="P:regulation of establishment of bipolar cell polarity"/>
    <property type="evidence" value="ECO:0007669"/>
    <property type="project" value="TreeGrafter"/>
</dbReference>
<feature type="compositionally biased region" description="Polar residues" evidence="2">
    <location>
        <begin position="1165"/>
        <end position="1193"/>
    </location>
</feature>
<evidence type="ECO:0000256" key="2">
    <source>
        <dbReference type="SAM" id="MobiDB-lite"/>
    </source>
</evidence>
<feature type="region of interest" description="Disordered" evidence="2">
    <location>
        <begin position="426"/>
        <end position="461"/>
    </location>
</feature>
<dbReference type="PANTHER" id="PTHR21437">
    <property type="entry name" value="WIDE AWAKE"/>
    <property type="match status" value="1"/>
</dbReference>
<organism evidence="5 6">
    <name type="scientific">Bombus terrestris</name>
    <name type="common">Buff-tailed bumblebee</name>
    <name type="synonym">Apis terrestris</name>
    <dbReference type="NCBI Taxonomy" id="30195"/>
    <lineage>
        <taxon>Eukaryota</taxon>
        <taxon>Metazoa</taxon>
        <taxon>Ecdysozoa</taxon>
        <taxon>Arthropoda</taxon>
        <taxon>Hexapoda</taxon>
        <taxon>Insecta</taxon>
        <taxon>Pterygota</taxon>
        <taxon>Neoptera</taxon>
        <taxon>Endopterygota</taxon>
        <taxon>Hymenoptera</taxon>
        <taxon>Apocrita</taxon>
        <taxon>Aculeata</taxon>
        <taxon>Apoidea</taxon>
        <taxon>Anthophila</taxon>
        <taxon>Apidae</taxon>
        <taxon>Bombus</taxon>
        <taxon>Bombus</taxon>
    </lineage>
</organism>
<dbReference type="SUPFAM" id="SSF48403">
    <property type="entry name" value="Ankyrin repeat"/>
    <property type="match status" value="1"/>
</dbReference>
<feature type="region of interest" description="Disordered" evidence="2">
    <location>
        <begin position="251"/>
        <end position="274"/>
    </location>
</feature>
<dbReference type="SMART" id="SM00248">
    <property type="entry name" value="ANK"/>
    <property type="match status" value="2"/>
</dbReference>
<dbReference type="InterPro" id="IPR013783">
    <property type="entry name" value="Ig-like_fold"/>
</dbReference>
<gene>
    <name evidence="6" type="primary">LOC100646318</name>
</gene>
<dbReference type="GeneID" id="100646318"/>
<dbReference type="CDD" id="cd00063">
    <property type="entry name" value="FN3"/>
    <property type="match status" value="1"/>
</dbReference>
<dbReference type="RefSeq" id="XP_020722034.1">
    <property type="nucleotide sequence ID" value="XM_020866375.2"/>
</dbReference>
<dbReference type="PROSITE" id="PS50297">
    <property type="entry name" value="ANK_REP_REGION"/>
    <property type="match status" value="1"/>
</dbReference>
<feature type="region of interest" description="Disordered" evidence="2">
    <location>
        <begin position="146"/>
        <end position="178"/>
    </location>
</feature>
<dbReference type="PANTHER" id="PTHR21437:SF1">
    <property type="entry name" value="WIDE AWAKE"/>
    <property type="match status" value="1"/>
</dbReference>
<feature type="compositionally biased region" description="Polar residues" evidence="2">
    <location>
        <begin position="168"/>
        <end position="178"/>
    </location>
</feature>
<feature type="domain" description="Ras-associating" evidence="3">
    <location>
        <begin position="1323"/>
        <end position="1424"/>
    </location>
</feature>
<dbReference type="GO" id="GO:0007165">
    <property type="term" value="P:signal transduction"/>
    <property type="evidence" value="ECO:0007669"/>
    <property type="project" value="InterPro"/>
</dbReference>
<feature type="region of interest" description="Disordered" evidence="2">
    <location>
        <begin position="1282"/>
        <end position="1304"/>
    </location>
</feature>
<reference evidence="6" key="1">
    <citation type="submission" date="2025-08" db="UniProtKB">
        <authorList>
            <consortium name="RefSeq"/>
        </authorList>
    </citation>
    <scope>IDENTIFICATION</scope>
</reference>
<dbReference type="CTD" id="42676"/>
<dbReference type="Pfam" id="PF13637">
    <property type="entry name" value="Ank_4"/>
    <property type="match status" value="1"/>
</dbReference>
<feature type="region of interest" description="Disordered" evidence="2">
    <location>
        <begin position="1086"/>
        <end position="1199"/>
    </location>
</feature>
<dbReference type="SUPFAM" id="SSF49265">
    <property type="entry name" value="Fibronectin type III"/>
    <property type="match status" value="1"/>
</dbReference>
<protein>
    <submittedName>
        <fullName evidence="6">Uncharacterized protein LOC100646318 isoform X2</fullName>
    </submittedName>
</protein>
<dbReference type="SMART" id="SM00060">
    <property type="entry name" value="FN3"/>
    <property type="match status" value="1"/>
</dbReference>
<dbReference type="Proteomes" id="UP000835206">
    <property type="component" value="Chromosome 14"/>
</dbReference>
<dbReference type="SMART" id="SM00314">
    <property type="entry name" value="RA"/>
    <property type="match status" value="1"/>
</dbReference>
<evidence type="ECO:0000259" key="4">
    <source>
        <dbReference type="PROSITE" id="PS50853"/>
    </source>
</evidence>
<dbReference type="InterPro" id="IPR039269">
    <property type="entry name" value="ANKFN1"/>
</dbReference>
<accession>A0A9B7CYT8</accession>
<dbReference type="InterPro" id="IPR000159">
    <property type="entry name" value="RA_dom"/>
</dbReference>
<proteinExistence type="predicted"/>
<evidence type="ECO:0000259" key="3">
    <source>
        <dbReference type="PROSITE" id="PS50200"/>
    </source>
</evidence>
<feature type="compositionally biased region" description="Low complexity" evidence="2">
    <location>
        <begin position="1121"/>
        <end position="1130"/>
    </location>
</feature>
<dbReference type="Gene3D" id="1.25.40.20">
    <property type="entry name" value="Ankyrin repeat-containing domain"/>
    <property type="match status" value="1"/>
</dbReference>
<dbReference type="Gene3D" id="2.60.40.10">
    <property type="entry name" value="Immunoglobulins"/>
    <property type="match status" value="1"/>
</dbReference>
<feature type="region of interest" description="Disordered" evidence="2">
    <location>
        <begin position="51"/>
        <end position="83"/>
    </location>
</feature>
<keyword evidence="1" id="KW-0040">ANK repeat</keyword>
<dbReference type="PROSITE" id="PS50200">
    <property type="entry name" value="RA"/>
    <property type="match status" value="1"/>
</dbReference>
<dbReference type="InterPro" id="IPR036116">
    <property type="entry name" value="FN3_sf"/>
</dbReference>
<feature type="compositionally biased region" description="Low complexity" evidence="2">
    <location>
        <begin position="436"/>
        <end position="451"/>
    </location>
</feature>
<dbReference type="PROSITE" id="PS50088">
    <property type="entry name" value="ANK_REPEAT"/>
    <property type="match status" value="1"/>
</dbReference>